<evidence type="ECO:0000313" key="2">
    <source>
        <dbReference type="EMBL" id="VFK33428.1"/>
    </source>
</evidence>
<name>A0A450XVX0_9GAMM</name>
<reference evidence="2" key="1">
    <citation type="submission" date="2019-02" db="EMBL/GenBank/DDBJ databases">
        <authorList>
            <person name="Gruber-Vodicka R. H."/>
            <person name="Seah K. B. B."/>
        </authorList>
    </citation>
    <scope>NUCLEOTIDE SEQUENCE</scope>
    <source>
        <strain evidence="1">BECK_BZ197</strain>
        <strain evidence="3">BECK_BZ198</strain>
        <strain evidence="2">BECK_BZ199</strain>
    </source>
</reference>
<evidence type="ECO:0000313" key="1">
    <source>
        <dbReference type="EMBL" id="VFK28950.1"/>
    </source>
</evidence>
<dbReference type="EMBL" id="CAADGH010000044">
    <property type="protein sequence ID" value="VFK76162.1"/>
    <property type="molecule type" value="Genomic_DNA"/>
</dbReference>
<protein>
    <submittedName>
        <fullName evidence="2">Uncharacterized protein</fullName>
    </submittedName>
</protein>
<dbReference type="AlphaFoldDB" id="A0A450XVX0"/>
<proteinExistence type="predicted"/>
<evidence type="ECO:0000313" key="3">
    <source>
        <dbReference type="EMBL" id="VFK76162.1"/>
    </source>
</evidence>
<gene>
    <name evidence="1" type="ORF">BECKMB1821G_GA0114241_104320</name>
    <name evidence="3" type="ORF">BECKMB1821H_GA0114242_104419</name>
    <name evidence="2" type="ORF">BECKMB1821I_GA0114274_104519</name>
</gene>
<dbReference type="EMBL" id="CAADFQ010000045">
    <property type="protein sequence ID" value="VFK33428.1"/>
    <property type="molecule type" value="Genomic_DNA"/>
</dbReference>
<accession>A0A450XVX0</accession>
<dbReference type="EMBL" id="CAADFO010000043">
    <property type="protein sequence ID" value="VFK28950.1"/>
    <property type="molecule type" value="Genomic_DNA"/>
</dbReference>
<sequence>MIVTFPENPEQNDEKIRRYQEAISPAFLVPDVPGWGKGERLRIFLHGLFIYANSNIPLSHMSGDSKPSRLTVVAARLLRPNFSSPRSTMEPALGRLS</sequence>
<organism evidence="2">
    <name type="scientific">Candidatus Kentrum sp. MB</name>
    <dbReference type="NCBI Taxonomy" id="2138164"/>
    <lineage>
        <taxon>Bacteria</taxon>
        <taxon>Pseudomonadati</taxon>
        <taxon>Pseudomonadota</taxon>
        <taxon>Gammaproteobacteria</taxon>
        <taxon>Candidatus Kentrum</taxon>
    </lineage>
</organism>